<evidence type="ECO:0000256" key="8">
    <source>
        <dbReference type="SAM" id="Phobius"/>
    </source>
</evidence>
<evidence type="ECO:0000256" key="4">
    <source>
        <dbReference type="ARBA" id="ARBA00022519"/>
    </source>
</evidence>
<dbReference type="EMBL" id="CP036526">
    <property type="protein sequence ID" value="QDT11432.1"/>
    <property type="molecule type" value="Genomic_DNA"/>
</dbReference>
<evidence type="ECO:0000256" key="5">
    <source>
        <dbReference type="ARBA" id="ARBA00022692"/>
    </source>
</evidence>
<dbReference type="InterPro" id="IPR018076">
    <property type="entry name" value="T2SS_GspF_dom"/>
</dbReference>
<dbReference type="Gene3D" id="1.20.81.30">
    <property type="entry name" value="Type II secretion system (T2SS), domain F"/>
    <property type="match status" value="2"/>
</dbReference>
<keyword evidence="5 8" id="KW-0812">Transmembrane</keyword>
<dbReference type="GO" id="GO:0005886">
    <property type="term" value="C:plasma membrane"/>
    <property type="evidence" value="ECO:0007669"/>
    <property type="project" value="UniProtKB-SubCell"/>
</dbReference>
<dbReference type="Pfam" id="PF00482">
    <property type="entry name" value="T2SSF"/>
    <property type="match status" value="2"/>
</dbReference>
<organism evidence="10 11">
    <name type="scientific">Stieleria marina</name>
    <dbReference type="NCBI Taxonomy" id="1930275"/>
    <lineage>
        <taxon>Bacteria</taxon>
        <taxon>Pseudomonadati</taxon>
        <taxon>Planctomycetota</taxon>
        <taxon>Planctomycetia</taxon>
        <taxon>Pirellulales</taxon>
        <taxon>Pirellulaceae</taxon>
        <taxon>Stieleria</taxon>
    </lineage>
</organism>
<dbReference type="PANTHER" id="PTHR30012">
    <property type="entry name" value="GENERAL SECRETION PATHWAY PROTEIN"/>
    <property type="match status" value="1"/>
</dbReference>
<accession>A0A517NWD3</accession>
<evidence type="ECO:0000256" key="3">
    <source>
        <dbReference type="ARBA" id="ARBA00022475"/>
    </source>
</evidence>
<sequence length="383" mass="42032">MSNATTTEHSQANSAPGLSFKQILAILQSIQIGGDPGRKFKRKDLILLLRNLTTLVENGVSLPHALETVGADKSLKRNRDILNSISQRVKSGESLSAAMKKFPQAFAPMLVNQIRVGEKSGALDQTLVRLTEQIEQAANLKSTIVKKLTYPTILVFAGIASVTFMLLFVIPTFQKMYEDSGATLPAITRALIEVGDFVRFNGLGIVAGIAVVTLSVVMALRNPESRMWIDRYLLRIPIVGDWFRNLAILQFMETLGNLMESGFKLAEALPQAGHSISNRYVRKKILGLSSAIRRGERFSRALDNEGELFPPVVNQLVIVGEQTGRLAEVTRQIRTHLRRDVETATSTMVGAIEPILTVGLAFAVGGVLLAIYLPMFDMIGHTH</sequence>
<gene>
    <name evidence="10" type="primary">epsF_4</name>
    <name evidence="10" type="ORF">K239x_34290</name>
</gene>
<evidence type="ECO:0000256" key="1">
    <source>
        <dbReference type="ARBA" id="ARBA00004429"/>
    </source>
</evidence>
<evidence type="ECO:0000259" key="9">
    <source>
        <dbReference type="Pfam" id="PF00482"/>
    </source>
</evidence>
<dbReference type="PANTHER" id="PTHR30012:SF0">
    <property type="entry name" value="TYPE II SECRETION SYSTEM PROTEIN F-RELATED"/>
    <property type="match status" value="1"/>
</dbReference>
<keyword evidence="6 8" id="KW-1133">Transmembrane helix</keyword>
<keyword evidence="11" id="KW-1185">Reference proteome</keyword>
<proteinExistence type="inferred from homology"/>
<comment type="subcellular location">
    <subcellularLocation>
        <location evidence="1">Cell inner membrane</location>
        <topology evidence="1">Multi-pass membrane protein</topology>
    </subcellularLocation>
</comment>
<evidence type="ECO:0000256" key="2">
    <source>
        <dbReference type="ARBA" id="ARBA00005745"/>
    </source>
</evidence>
<dbReference type="FunFam" id="1.20.81.30:FF:000001">
    <property type="entry name" value="Type II secretion system protein F"/>
    <property type="match status" value="1"/>
</dbReference>
<comment type="similarity">
    <text evidence="2">Belongs to the GSP F family.</text>
</comment>
<dbReference type="InterPro" id="IPR042094">
    <property type="entry name" value="T2SS_GspF_sf"/>
</dbReference>
<evidence type="ECO:0000313" key="11">
    <source>
        <dbReference type="Proteomes" id="UP000319817"/>
    </source>
</evidence>
<keyword evidence="7 8" id="KW-0472">Membrane</keyword>
<evidence type="ECO:0000313" key="10">
    <source>
        <dbReference type="EMBL" id="QDT11432.1"/>
    </source>
</evidence>
<evidence type="ECO:0000256" key="6">
    <source>
        <dbReference type="ARBA" id="ARBA00022989"/>
    </source>
</evidence>
<feature type="domain" description="Type II secretion system protein GspF" evidence="9">
    <location>
        <begin position="49"/>
        <end position="171"/>
    </location>
</feature>
<dbReference type="OrthoDB" id="5508718at2"/>
<dbReference type="InterPro" id="IPR003004">
    <property type="entry name" value="GspF/PilC"/>
</dbReference>
<dbReference type="Proteomes" id="UP000319817">
    <property type="component" value="Chromosome"/>
</dbReference>
<name>A0A517NWD3_9BACT</name>
<feature type="transmembrane region" description="Helical" evidence="8">
    <location>
        <begin position="200"/>
        <end position="220"/>
    </location>
</feature>
<dbReference type="PRINTS" id="PR00812">
    <property type="entry name" value="BCTERIALGSPF"/>
</dbReference>
<dbReference type="AlphaFoldDB" id="A0A517NWD3"/>
<feature type="domain" description="Type II secretion system protein GspF" evidence="9">
    <location>
        <begin position="251"/>
        <end position="374"/>
    </location>
</feature>
<reference evidence="10 11" key="1">
    <citation type="submission" date="2019-02" db="EMBL/GenBank/DDBJ databases">
        <title>Deep-cultivation of Planctomycetes and their phenomic and genomic characterization uncovers novel biology.</title>
        <authorList>
            <person name="Wiegand S."/>
            <person name="Jogler M."/>
            <person name="Boedeker C."/>
            <person name="Pinto D."/>
            <person name="Vollmers J."/>
            <person name="Rivas-Marin E."/>
            <person name="Kohn T."/>
            <person name="Peeters S.H."/>
            <person name="Heuer A."/>
            <person name="Rast P."/>
            <person name="Oberbeckmann S."/>
            <person name="Bunk B."/>
            <person name="Jeske O."/>
            <person name="Meyerdierks A."/>
            <person name="Storesund J.E."/>
            <person name="Kallscheuer N."/>
            <person name="Luecker S."/>
            <person name="Lage O.M."/>
            <person name="Pohl T."/>
            <person name="Merkel B.J."/>
            <person name="Hornburger P."/>
            <person name="Mueller R.-W."/>
            <person name="Bruemmer F."/>
            <person name="Labrenz M."/>
            <person name="Spormann A.M."/>
            <person name="Op den Camp H."/>
            <person name="Overmann J."/>
            <person name="Amann R."/>
            <person name="Jetten M.S.M."/>
            <person name="Mascher T."/>
            <person name="Medema M.H."/>
            <person name="Devos D.P."/>
            <person name="Kaster A.-K."/>
            <person name="Ovreas L."/>
            <person name="Rohde M."/>
            <person name="Galperin M.Y."/>
            <person name="Jogler C."/>
        </authorList>
    </citation>
    <scope>NUCLEOTIDE SEQUENCE [LARGE SCALE GENOMIC DNA]</scope>
    <source>
        <strain evidence="10 11">K23_9</strain>
    </source>
</reference>
<keyword evidence="4" id="KW-0997">Cell inner membrane</keyword>
<protein>
    <submittedName>
        <fullName evidence="10">Type II secretion system protein F</fullName>
    </submittedName>
</protein>
<dbReference type="RefSeq" id="WP_145419266.1">
    <property type="nucleotide sequence ID" value="NZ_CP036526.1"/>
</dbReference>
<evidence type="ECO:0000256" key="7">
    <source>
        <dbReference type="ARBA" id="ARBA00023136"/>
    </source>
</evidence>
<feature type="transmembrane region" description="Helical" evidence="8">
    <location>
        <begin position="355"/>
        <end position="373"/>
    </location>
</feature>
<feature type="transmembrane region" description="Helical" evidence="8">
    <location>
        <begin position="148"/>
        <end position="170"/>
    </location>
</feature>
<keyword evidence="3" id="KW-1003">Cell membrane</keyword>